<evidence type="ECO:0000313" key="1">
    <source>
        <dbReference type="EMBL" id="CAI4215096.1"/>
    </source>
</evidence>
<reference evidence="1" key="1">
    <citation type="submission" date="2022-11" db="EMBL/GenBank/DDBJ databases">
        <authorList>
            <person name="Scott C."/>
            <person name="Bruce N."/>
        </authorList>
    </citation>
    <scope>NUCLEOTIDE SEQUENCE</scope>
</reference>
<dbReference type="Proteomes" id="UP000838763">
    <property type="component" value="Unassembled WGS sequence"/>
</dbReference>
<dbReference type="EMBL" id="CALLCH030000012">
    <property type="protein sequence ID" value="CAI4215096.1"/>
    <property type="molecule type" value="Genomic_DNA"/>
</dbReference>
<accession>A0A9P1MBU7</accession>
<dbReference type="OrthoDB" id="5355126at2759"/>
<proteinExistence type="predicted"/>
<comment type="caution">
    <text evidence="1">The sequence shown here is derived from an EMBL/GenBank/DDBJ whole genome shotgun (WGS) entry which is preliminary data.</text>
</comment>
<organism evidence="1 2">
    <name type="scientific">Parascedosporium putredinis</name>
    <dbReference type="NCBI Taxonomy" id="1442378"/>
    <lineage>
        <taxon>Eukaryota</taxon>
        <taxon>Fungi</taxon>
        <taxon>Dikarya</taxon>
        <taxon>Ascomycota</taxon>
        <taxon>Pezizomycotina</taxon>
        <taxon>Sordariomycetes</taxon>
        <taxon>Hypocreomycetidae</taxon>
        <taxon>Microascales</taxon>
        <taxon>Microascaceae</taxon>
        <taxon>Parascedosporium</taxon>
    </lineage>
</organism>
<evidence type="ECO:0000313" key="2">
    <source>
        <dbReference type="Proteomes" id="UP000838763"/>
    </source>
</evidence>
<evidence type="ECO:0008006" key="3">
    <source>
        <dbReference type="Google" id="ProtNLM"/>
    </source>
</evidence>
<protein>
    <recommendedName>
        <fullName evidence="3">Calcofluor white hypersensitive protein</fullName>
    </recommendedName>
</protein>
<dbReference type="AlphaFoldDB" id="A0A9P1MBU7"/>
<sequence length="116" mass="12549">MSRSKLPTFLALTTAGGIGYYLYQAGGNPKLAKQKIKHDASTHLPGGHPRPTAATEVGSKIDDAAYEAEKSLNNAKHNVEAYARERKNEIIRGIDKADHKIEESAAKAKGWFSSGK</sequence>
<keyword evidence="2" id="KW-1185">Reference proteome</keyword>
<gene>
    <name evidence="1" type="ORF">PPNO1_LOCUS4816</name>
</gene>
<name>A0A9P1MBU7_9PEZI</name>